<feature type="transmembrane region" description="Helical" evidence="1">
    <location>
        <begin position="240"/>
        <end position="261"/>
    </location>
</feature>
<feature type="transmembrane region" description="Helical" evidence="1">
    <location>
        <begin position="437"/>
        <end position="458"/>
    </location>
</feature>
<feature type="transmembrane region" description="Helical" evidence="1">
    <location>
        <begin position="61"/>
        <end position="88"/>
    </location>
</feature>
<feature type="transmembrane region" description="Helical" evidence="1">
    <location>
        <begin position="546"/>
        <end position="564"/>
    </location>
</feature>
<keyword evidence="3" id="KW-1185">Reference proteome</keyword>
<dbReference type="AlphaFoldDB" id="A0A7J6LRB4"/>
<comment type="caution">
    <text evidence="2">The sequence shown here is derived from an EMBL/GenBank/DDBJ whole genome shotgun (WGS) entry which is preliminary data.</text>
</comment>
<name>A0A7J6LRB4_PERCH</name>
<evidence type="ECO:0000313" key="2">
    <source>
        <dbReference type="EMBL" id="KAF4661848.1"/>
    </source>
</evidence>
<feature type="transmembrane region" description="Helical" evidence="1">
    <location>
        <begin position="273"/>
        <end position="291"/>
    </location>
</feature>
<organism evidence="2 3">
    <name type="scientific">Perkinsus chesapeaki</name>
    <name type="common">Clam parasite</name>
    <name type="synonym">Perkinsus andrewsi</name>
    <dbReference type="NCBI Taxonomy" id="330153"/>
    <lineage>
        <taxon>Eukaryota</taxon>
        <taxon>Sar</taxon>
        <taxon>Alveolata</taxon>
        <taxon>Perkinsozoa</taxon>
        <taxon>Perkinsea</taxon>
        <taxon>Perkinsida</taxon>
        <taxon>Perkinsidae</taxon>
        <taxon>Perkinsus</taxon>
    </lineage>
</organism>
<evidence type="ECO:0000256" key="1">
    <source>
        <dbReference type="SAM" id="Phobius"/>
    </source>
</evidence>
<evidence type="ECO:0000313" key="3">
    <source>
        <dbReference type="Proteomes" id="UP000591131"/>
    </source>
</evidence>
<dbReference type="EMBL" id="JAAPAO010000364">
    <property type="protein sequence ID" value="KAF4661848.1"/>
    <property type="molecule type" value="Genomic_DNA"/>
</dbReference>
<feature type="transmembrane region" description="Helical" evidence="1">
    <location>
        <begin position="396"/>
        <end position="417"/>
    </location>
</feature>
<feature type="transmembrane region" description="Helical" evidence="1">
    <location>
        <begin position="370"/>
        <end position="389"/>
    </location>
</feature>
<feature type="transmembrane region" description="Helical" evidence="1">
    <location>
        <begin position="465"/>
        <end position="483"/>
    </location>
</feature>
<accession>A0A7J6LRB4</accession>
<feature type="transmembrane region" description="Helical" evidence="1">
    <location>
        <begin position="515"/>
        <end position="539"/>
    </location>
</feature>
<dbReference type="Proteomes" id="UP000591131">
    <property type="component" value="Unassembled WGS sequence"/>
</dbReference>
<sequence length="694" mass="74684">MTADIYTQFPAGDEKCLKYSLEEEEDFTAKNGVDPALLTRCLLELQRERQARKTLKRQKRLAYRLLVLSAAALFVIVGIWVASFGYAIINEISLPKGITLLGGVIAAFAGITLERRQSLPCGGGGEHHPVHGECSQHDFLLAYTVTLSSQLLAKYIARDVNNVTGMTASSVVGAVTALLIRSPYVFSTALHAVVRLSSGQWANSLQAALVIAGSLLPSPYREFSLGAGFIASSSSKAFTLRWEGFIALLFVILSFAFRPFFLGIGGKLGATAYLAGHLSAVILVLFGQATWDTATLNPEYGITNWTGIWLFRYDSLLLSMLSSIGMITACGLSASFTLWFHVHHSANPVTASSVVSLAASVFLPPSTNPLMLFIWTGSFVASLLLAKYVAQDIYGINGVASASVIGILAGLTLSSPYRETAYGASFVSASTNDAFTLQWEPFVCFVFICVTFSLRHVLHGIGGKLGMMAYVAGHISALFIVLVQSGTWTSTSLDPDDAFQSWTDRWFHSYADGNVLISTMVTISFVVACAVASAVTLWLHLYFNPHFSPVVASAMVSLAAGLFLPPSTNPLMLFIWTGSFVGMSGPAASPGSYSLISINNKPILSDIISIFITGDIGGRYGFAAFLGCFSIHLLTKLLHKVRHRLMGDVFEESGEDSVSENQDDDISTKNNRVEFVLEVVQPTASVSAALEPPV</sequence>
<feature type="transmembrane region" description="Helical" evidence="1">
    <location>
        <begin position="94"/>
        <end position="113"/>
    </location>
</feature>
<keyword evidence="1" id="KW-0472">Membrane</keyword>
<feature type="transmembrane region" description="Helical" evidence="1">
    <location>
        <begin position="316"/>
        <end position="339"/>
    </location>
</feature>
<keyword evidence="1" id="KW-1133">Transmembrane helix</keyword>
<reference evidence="2 3" key="1">
    <citation type="submission" date="2020-04" db="EMBL/GenBank/DDBJ databases">
        <title>Perkinsus chesapeaki whole genome sequence.</title>
        <authorList>
            <person name="Bogema D.R."/>
        </authorList>
    </citation>
    <scope>NUCLEOTIDE SEQUENCE [LARGE SCALE GENOMIC DNA]</scope>
    <source>
        <strain evidence="2">ATCC PRA-425</strain>
    </source>
</reference>
<gene>
    <name evidence="2" type="ORF">FOL47_006524</name>
</gene>
<feature type="transmembrane region" description="Helical" evidence="1">
    <location>
        <begin position="620"/>
        <end position="638"/>
    </location>
</feature>
<protein>
    <submittedName>
        <fullName evidence="2">Uncharacterized protein</fullName>
    </submittedName>
</protein>
<proteinExistence type="predicted"/>
<keyword evidence="1" id="KW-0812">Transmembrane</keyword>